<proteinExistence type="inferred from homology"/>
<dbReference type="PIRSF" id="PIRSF004555">
    <property type="entry name" value="UCP004555"/>
    <property type="match status" value="1"/>
</dbReference>
<organism evidence="4 5">
    <name type="scientific">Thermatribacter velox</name>
    <dbReference type="NCBI Taxonomy" id="3039681"/>
    <lineage>
        <taxon>Bacteria</taxon>
        <taxon>Pseudomonadati</taxon>
        <taxon>Atribacterota</taxon>
        <taxon>Atribacteria</taxon>
        <taxon>Atribacterales</taxon>
        <taxon>Thermatribacteraceae</taxon>
        <taxon>Thermatribacter</taxon>
    </lineage>
</organism>
<keyword evidence="5" id="KW-1185">Reference proteome</keyword>
<evidence type="ECO:0000256" key="1">
    <source>
        <dbReference type="ARBA" id="ARBA00023125"/>
    </source>
</evidence>
<feature type="coiled-coil region" evidence="3">
    <location>
        <begin position="4"/>
        <end position="31"/>
    </location>
</feature>
<gene>
    <name evidence="4" type="ORF">QBE54_10760</name>
</gene>
<dbReference type="Pfam" id="PF02575">
    <property type="entry name" value="YbaB_DNA_bd"/>
    <property type="match status" value="1"/>
</dbReference>
<dbReference type="NCBIfam" id="TIGR00103">
    <property type="entry name" value="DNA_YbaB_EbfC"/>
    <property type="match status" value="1"/>
</dbReference>
<dbReference type="SUPFAM" id="SSF82607">
    <property type="entry name" value="YbaB-like"/>
    <property type="match status" value="1"/>
</dbReference>
<reference evidence="4 5" key="1">
    <citation type="submission" date="2023-03" db="EMBL/GenBank/DDBJ databases">
        <title>Novel Species.</title>
        <authorList>
            <person name="Ma S."/>
        </authorList>
    </citation>
    <scope>NUCLEOTIDE SEQUENCE [LARGE SCALE GENOMIC DNA]</scope>
    <source>
        <strain evidence="4 5">B11</strain>
    </source>
</reference>
<keyword evidence="3" id="KW-0175">Coiled coil</keyword>
<dbReference type="EMBL" id="CP121689">
    <property type="protein sequence ID" value="WZL76043.1"/>
    <property type="molecule type" value="Genomic_DNA"/>
</dbReference>
<comment type="subcellular location">
    <subcellularLocation>
        <location evidence="2">Cytoplasm</location>
        <location evidence="2">Nucleoid</location>
    </subcellularLocation>
</comment>
<name>A0ABZ2YAL9_9BACT</name>
<comment type="similarity">
    <text evidence="2">Belongs to the YbaB/EbfC family.</text>
</comment>
<accession>A0ABZ2YAL9</accession>
<keyword evidence="1 2" id="KW-0238">DNA-binding</keyword>
<evidence type="ECO:0000256" key="2">
    <source>
        <dbReference type="HAMAP-Rule" id="MF_00274"/>
    </source>
</evidence>
<dbReference type="Proteomes" id="UP001461341">
    <property type="component" value="Chromosome"/>
</dbReference>
<dbReference type="HAMAP" id="MF_00274">
    <property type="entry name" value="DNA_YbaB_EbfC"/>
    <property type="match status" value="1"/>
</dbReference>
<comment type="function">
    <text evidence="2">Binds to DNA and alters its conformation. May be involved in regulation of gene expression, nucleoid organization and DNA protection.</text>
</comment>
<sequence length="103" mass="11538">MQNFRNLLKEAQKMQAKIAKVQEELKNKVVEATSGGGMVKVTCNGQQEILKIEIDPELLEEKDVEMLQDLVMAAVNEALNRSREMLQEELGKITGGAQFPGFF</sequence>
<evidence type="ECO:0000256" key="3">
    <source>
        <dbReference type="SAM" id="Coils"/>
    </source>
</evidence>
<protein>
    <recommendedName>
        <fullName evidence="2">Nucleoid-associated protein QBE54_10760</fullName>
    </recommendedName>
</protein>
<dbReference type="RefSeq" id="WP_369018198.1">
    <property type="nucleotide sequence ID" value="NZ_CP121689.1"/>
</dbReference>
<evidence type="ECO:0000313" key="5">
    <source>
        <dbReference type="Proteomes" id="UP001461341"/>
    </source>
</evidence>
<keyword evidence="2" id="KW-0963">Cytoplasm</keyword>
<evidence type="ECO:0000313" key="4">
    <source>
        <dbReference type="EMBL" id="WZL76043.1"/>
    </source>
</evidence>
<comment type="subunit">
    <text evidence="2">Homodimer.</text>
</comment>
<dbReference type="InterPro" id="IPR036894">
    <property type="entry name" value="YbaB-like_sf"/>
</dbReference>
<dbReference type="PANTHER" id="PTHR33449:SF1">
    <property type="entry name" value="NUCLEOID-ASSOCIATED PROTEIN YBAB"/>
    <property type="match status" value="1"/>
</dbReference>
<dbReference type="PANTHER" id="PTHR33449">
    <property type="entry name" value="NUCLEOID-ASSOCIATED PROTEIN YBAB"/>
    <property type="match status" value="1"/>
</dbReference>
<dbReference type="Gene3D" id="3.30.1310.10">
    <property type="entry name" value="Nucleoid-associated protein YbaB-like domain"/>
    <property type="match status" value="1"/>
</dbReference>
<dbReference type="InterPro" id="IPR004401">
    <property type="entry name" value="YbaB/EbfC"/>
</dbReference>